<evidence type="ECO:0000313" key="2">
    <source>
        <dbReference type="EMBL" id="CAD8105862.1"/>
    </source>
</evidence>
<keyword evidence="3" id="KW-1185">Reference proteome</keyword>
<comment type="caution">
    <text evidence="2">The sequence shown here is derived from an EMBL/GenBank/DDBJ whole genome shotgun (WGS) entry which is preliminary data.</text>
</comment>
<protein>
    <recommendedName>
        <fullName evidence="1">WWE domain-containing protein</fullName>
    </recommendedName>
</protein>
<dbReference type="Proteomes" id="UP000688137">
    <property type="component" value="Unassembled WGS sequence"/>
</dbReference>
<dbReference type="InterPro" id="IPR004170">
    <property type="entry name" value="WWE_dom"/>
</dbReference>
<proteinExistence type="predicted"/>
<feature type="domain" description="WWE" evidence="1">
    <location>
        <begin position="214"/>
        <end position="299"/>
    </location>
</feature>
<evidence type="ECO:0000313" key="3">
    <source>
        <dbReference type="Proteomes" id="UP000688137"/>
    </source>
</evidence>
<sequence length="304" mass="36365">MRKIGPYPKYQFKYSQDDYPYNLEYKKSAQTQKQIDPNKLQEFYIEITPTTVQQVTDELSLSILQGIDEGKDLIYVRFAETGGHCINLKNLRLINTLNGKSRQIYLEVPLGRTLLKQYNKAQISPQQSNSKLTYTQFHWFERNNGKFKPLQLSISDTIENFYQNACQTGVSIYEFTWQQHRFIVDLKENTLENTNTLTINHIQRRNIEKQYYEEPKKPISRGALKEIIWQYQLQPKSYEWNNYDQENTDALEKAYQKYCKNSTKQNTLKVIRNTSKYYIDFDKMIEYNLLNKESRQIRRFLQEG</sequence>
<gene>
    <name evidence="2" type="ORF">PPRIM_AZ9-3.1.T1280146</name>
</gene>
<evidence type="ECO:0000259" key="1">
    <source>
        <dbReference type="PROSITE" id="PS50918"/>
    </source>
</evidence>
<accession>A0A8S1PS78</accession>
<dbReference type="AlphaFoldDB" id="A0A8S1PS78"/>
<dbReference type="Pfam" id="PF02825">
    <property type="entry name" value="WWE"/>
    <property type="match status" value="1"/>
</dbReference>
<organism evidence="2 3">
    <name type="scientific">Paramecium primaurelia</name>
    <dbReference type="NCBI Taxonomy" id="5886"/>
    <lineage>
        <taxon>Eukaryota</taxon>
        <taxon>Sar</taxon>
        <taxon>Alveolata</taxon>
        <taxon>Ciliophora</taxon>
        <taxon>Intramacronucleata</taxon>
        <taxon>Oligohymenophorea</taxon>
        <taxon>Peniculida</taxon>
        <taxon>Parameciidae</taxon>
        <taxon>Paramecium</taxon>
    </lineage>
</organism>
<dbReference type="EMBL" id="CAJJDM010000131">
    <property type="protein sequence ID" value="CAD8105862.1"/>
    <property type="molecule type" value="Genomic_DNA"/>
</dbReference>
<reference evidence="2" key="1">
    <citation type="submission" date="2021-01" db="EMBL/GenBank/DDBJ databases">
        <authorList>
            <consortium name="Genoscope - CEA"/>
            <person name="William W."/>
        </authorList>
    </citation>
    <scope>NUCLEOTIDE SEQUENCE</scope>
</reference>
<dbReference type="PROSITE" id="PS50918">
    <property type="entry name" value="WWE"/>
    <property type="match status" value="1"/>
</dbReference>
<name>A0A8S1PS78_PARPR</name>
<dbReference type="OMA" id="YEFTWQQ"/>